<dbReference type="Gene3D" id="1.20.1280.50">
    <property type="match status" value="1"/>
</dbReference>
<organism evidence="2 3">
    <name type="scientific">Chlorella ohadii</name>
    <dbReference type="NCBI Taxonomy" id="2649997"/>
    <lineage>
        <taxon>Eukaryota</taxon>
        <taxon>Viridiplantae</taxon>
        <taxon>Chlorophyta</taxon>
        <taxon>core chlorophytes</taxon>
        <taxon>Trebouxiophyceae</taxon>
        <taxon>Chlorellales</taxon>
        <taxon>Chlorellaceae</taxon>
        <taxon>Chlorella clade</taxon>
        <taxon>Chlorella</taxon>
    </lineage>
</organism>
<dbReference type="InterPro" id="IPR036047">
    <property type="entry name" value="F-box-like_dom_sf"/>
</dbReference>
<dbReference type="AlphaFoldDB" id="A0AAD5DX84"/>
<dbReference type="SUPFAM" id="SSF52058">
    <property type="entry name" value="L domain-like"/>
    <property type="match status" value="1"/>
</dbReference>
<evidence type="ECO:0000313" key="2">
    <source>
        <dbReference type="EMBL" id="KAI7844074.1"/>
    </source>
</evidence>
<evidence type="ECO:0000256" key="1">
    <source>
        <dbReference type="ARBA" id="ARBA00004430"/>
    </source>
</evidence>
<comment type="subcellular location">
    <subcellularLocation>
        <location evidence="1">Cytoplasm</location>
        <location evidence="1">Cytoskeleton</location>
        <location evidence="1">Cilium axoneme</location>
    </subcellularLocation>
</comment>
<evidence type="ECO:0000313" key="3">
    <source>
        <dbReference type="Proteomes" id="UP001205105"/>
    </source>
</evidence>
<protein>
    <recommendedName>
        <fullName evidence="4">F-box domain-containing protein</fullName>
    </recommendedName>
</protein>
<evidence type="ECO:0008006" key="4">
    <source>
        <dbReference type="Google" id="ProtNLM"/>
    </source>
</evidence>
<keyword evidence="3" id="KW-1185">Reference proteome</keyword>
<gene>
    <name evidence="2" type="ORF">COHA_002218</name>
</gene>
<dbReference type="SUPFAM" id="SSF81383">
    <property type="entry name" value="F-box domain"/>
    <property type="match status" value="1"/>
</dbReference>
<reference evidence="2" key="1">
    <citation type="submission" date="2020-11" db="EMBL/GenBank/DDBJ databases">
        <title>Chlorella ohadii genome sequencing and assembly.</title>
        <authorList>
            <person name="Murik O."/>
            <person name="Treves H."/>
            <person name="Kedem I."/>
            <person name="Shotland Y."/>
            <person name="Kaplan A."/>
        </authorList>
    </citation>
    <scope>NUCLEOTIDE SEQUENCE</scope>
    <source>
        <strain evidence="2">1</strain>
    </source>
</reference>
<dbReference type="Proteomes" id="UP001205105">
    <property type="component" value="Unassembled WGS sequence"/>
</dbReference>
<dbReference type="GO" id="GO:0005930">
    <property type="term" value="C:axoneme"/>
    <property type="evidence" value="ECO:0007669"/>
    <property type="project" value="UniProtKB-SubCell"/>
</dbReference>
<dbReference type="Gene3D" id="3.80.10.10">
    <property type="entry name" value="Ribonuclease Inhibitor"/>
    <property type="match status" value="1"/>
</dbReference>
<proteinExistence type="predicted"/>
<name>A0AAD5DX84_9CHLO</name>
<accession>A0AAD5DX84</accession>
<comment type="caution">
    <text evidence="2">The sequence shown here is derived from an EMBL/GenBank/DDBJ whole genome shotgun (WGS) entry which is preliminary data.</text>
</comment>
<sequence>MAPSSRSSQCTIHDLPDDVLERVFALAGQRLYPAIVGVSKRWWRVCWGSRQLWQHLDMRCNVPEDPIAAAAAANPPLSFGSEEWKQRRQRRDAGYTAAKRTQLERVGRWAQAVHYDRSMAQVVPLPAMLRMLSPEALVEVALYIPELQTEEAELLAGFNRLTCLEFPVPQGFSVGPMLRQLPRLELLFLKGYQMDEQLIAAVQDLTGLTHLDLGAAFLPSLRGLSGLQLLRHLEFNTWARGTPTDEAILLPTPARFAALQSYTYLNEYAHEVLQASDVDRKAALLPHLPSQR</sequence>
<dbReference type="InterPro" id="IPR032675">
    <property type="entry name" value="LRR_dom_sf"/>
</dbReference>
<dbReference type="EMBL" id="JADXDR010000033">
    <property type="protein sequence ID" value="KAI7844074.1"/>
    <property type="molecule type" value="Genomic_DNA"/>
</dbReference>